<dbReference type="InterPro" id="IPR003661">
    <property type="entry name" value="HisK_dim/P_dom"/>
</dbReference>
<feature type="transmembrane region" description="Helical" evidence="12">
    <location>
        <begin position="21"/>
        <end position="43"/>
    </location>
</feature>
<accession>A0A0F9MVG0</accession>
<dbReference type="GO" id="GO:0005886">
    <property type="term" value="C:plasma membrane"/>
    <property type="evidence" value="ECO:0007669"/>
    <property type="project" value="UniProtKB-SubCell"/>
</dbReference>
<keyword evidence="8" id="KW-0418">Kinase</keyword>
<dbReference type="SMART" id="SM00388">
    <property type="entry name" value="HisKA"/>
    <property type="match status" value="1"/>
</dbReference>
<dbReference type="EC" id="2.7.13.3" evidence="3"/>
<dbReference type="GO" id="GO:0030295">
    <property type="term" value="F:protein kinase activator activity"/>
    <property type="evidence" value="ECO:0007669"/>
    <property type="project" value="TreeGrafter"/>
</dbReference>
<dbReference type="PANTHER" id="PTHR42878:SF15">
    <property type="entry name" value="BACTERIOPHYTOCHROME"/>
    <property type="match status" value="1"/>
</dbReference>
<evidence type="ECO:0000256" key="1">
    <source>
        <dbReference type="ARBA" id="ARBA00000085"/>
    </source>
</evidence>
<evidence type="ECO:0000259" key="14">
    <source>
        <dbReference type="PROSITE" id="PS50113"/>
    </source>
</evidence>
<dbReference type="SMART" id="SM00304">
    <property type="entry name" value="HAMP"/>
    <property type="match status" value="1"/>
</dbReference>
<evidence type="ECO:0000256" key="7">
    <source>
        <dbReference type="ARBA" id="ARBA00022741"/>
    </source>
</evidence>
<evidence type="ECO:0000313" key="16">
    <source>
        <dbReference type="EMBL" id="KKM73222.1"/>
    </source>
</evidence>
<organism evidence="16">
    <name type="scientific">marine sediment metagenome</name>
    <dbReference type="NCBI Taxonomy" id="412755"/>
    <lineage>
        <taxon>unclassified sequences</taxon>
        <taxon>metagenomes</taxon>
        <taxon>ecological metagenomes</taxon>
    </lineage>
</organism>
<reference evidence="16" key="1">
    <citation type="journal article" date="2015" name="Nature">
        <title>Complex archaea that bridge the gap between prokaryotes and eukaryotes.</title>
        <authorList>
            <person name="Spang A."/>
            <person name="Saw J.H."/>
            <person name="Jorgensen S.L."/>
            <person name="Zaremba-Niedzwiedzka K."/>
            <person name="Martijn J."/>
            <person name="Lind A.E."/>
            <person name="van Eijk R."/>
            <person name="Schleper C."/>
            <person name="Guy L."/>
            <person name="Ettema T.J."/>
        </authorList>
    </citation>
    <scope>NUCLEOTIDE SEQUENCE</scope>
</reference>
<feature type="domain" description="HAMP" evidence="15">
    <location>
        <begin position="341"/>
        <end position="394"/>
    </location>
</feature>
<dbReference type="InterPro" id="IPR003594">
    <property type="entry name" value="HATPase_dom"/>
</dbReference>
<evidence type="ECO:0000256" key="10">
    <source>
        <dbReference type="ARBA" id="ARBA00023012"/>
    </source>
</evidence>
<evidence type="ECO:0000256" key="4">
    <source>
        <dbReference type="ARBA" id="ARBA00022475"/>
    </source>
</evidence>
<dbReference type="InterPro" id="IPR003660">
    <property type="entry name" value="HAMP_dom"/>
</dbReference>
<dbReference type="InterPro" id="IPR036890">
    <property type="entry name" value="HATPase_C_sf"/>
</dbReference>
<dbReference type="Gene3D" id="6.10.340.10">
    <property type="match status" value="1"/>
</dbReference>
<protein>
    <recommendedName>
        <fullName evidence="3">histidine kinase</fullName>
        <ecNumber evidence="3">2.7.13.3</ecNumber>
    </recommendedName>
</protein>
<dbReference type="Gene3D" id="1.10.287.130">
    <property type="match status" value="1"/>
</dbReference>
<dbReference type="InterPro" id="IPR036097">
    <property type="entry name" value="HisK_dim/P_sf"/>
</dbReference>
<evidence type="ECO:0000256" key="8">
    <source>
        <dbReference type="ARBA" id="ARBA00022777"/>
    </source>
</evidence>
<dbReference type="InterPro" id="IPR050351">
    <property type="entry name" value="BphY/WalK/GraS-like"/>
</dbReference>
<keyword evidence="11 12" id="KW-0472">Membrane</keyword>
<keyword evidence="12" id="KW-0812">Transmembrane</keyword>
<keyword evidence="12" id="KW-1133">Transmembrane helix</keyword>
<keyword evidence="4" id="KW-1003">Cell membrane</keyword>
<comment type="subcellular location">
    <subcellularLocation>
        <location evidence="2">Cell membrane</location>
    </subcellularLocation>
</comment>
<dbReference type="GO" id="GO:0000155">
    <property type="term" value="F:phosphorelay sensor kinase activity"/>
    <property type="evidence" value="ECO:0007669"/>
    <property type="project" value="InterPro"/>
</dbReference>
<evidence type="ECO:0000256" key="5">
    <source>
        <dbReference type="ARBA" id="ARBA00022553"/>
    </source>
</evidence>
<name>A0A0F9MVG0_9ZZZZ</name>
<dbReference type="GO" id="GO:0005524">
    <property type="term" value="F:ATP binding"/>
    <property type="evidence" value="ECO:0007669"/>
    <property type="project" value="UniProtKB-KW"/>
</dbReference>
<comment type="catalytic activity">
    <reaction evidence="1">
        <text>ATP + protein L-histidine = ADP + protein N-phospho-L-histidine.</text>
        <dbReference type="EC" id="2.7.13.3"/>
    </reaction>
</comment>
<dbReference type="PROSITE" id="PS50113">
    <property type="entry name" value="PAC"/>
    <property type="match status" value="1"/>
</dbReference>
<proteinExistence type="predicted"/>
<dbReference type="Pfam" id="PF02518">
    <property type="entry name" value="HATPase_c"/>
    <property type="match status" value="1"/>
</dbReference>
<dbReference type="Pfam" id="PF00512">
    <property type="entry name" value="HisKA"/>
    <property type="match status" value="1"/>
</dbReference>
<dbReference type="NCBIfam" id="TIGR00229">
    <property type="entry name" value="sensory_box"/>
    <property type="match status" value="1"/>
</dbReference>
<dbReference type="SUPFAM" id="SSF55785">
    <property type="entry name" value="PYP-like sensor domain (PAS domain)"/>
    <property type="match status" value="1"/>
</dbReference>
<dbReference type="GO" id="GO:0007234">
    <property type="term" value="P:osmosensory signaling via phosphorelay pathway"/>
    <property type="evidence" value="ECO:0007669"/>
    <property type="project" value="TreeGrafter"/>
</dbReference>
<dbReference type="SMART" id="SM00387">
    <property type="entry name" value="HATPase_c"/>
    <property type="match status" value="1"/>
</dbReference>
<evidence type="ECO:0000259" key="13">
    <source>
        <dbReference type="PROSITE" id="PS50109"/>
    </source>
</evidence>
<feature type="domain" description="PAC" evidence="14">
    <location>
        <begin position="476"/>
        <end position="528"/>
    </location>
</feature>
<dbReference type="GO" id="GO:0000156">
    <property type="term" value="F:phosphorelay response regulator activity"/>
    <property type="evidence" value="ECO:0007669"/>
    <property type="project" value="TreeGrafter"/>
</dbReference>
<dbReference type="PROSITE" id="PS50885">
    <property type="entry name" value="HAMP"/>
    <property type="match status" value="1"/>
</dbReference>
<dbReference type="SUPFAM" id="SSF55874">
    <property type="entry name" value="ATPase domain of HSP90 chaperone/DNA topoisomerase II/histidine kinase"/>
    <property type="match status" value="1"/>
</dbReference>
<dbReference type="CDD" id="cd00130">
    <property type="entry name" value="PAS"/>
    <property type="match status" value="1"/>
</dbReference>
<dbReference type="InterPro" id="IPR035965">
    <property type="entry name" value="PAS-like_dom_sf"/>
</dbReference>
<dbReference type="SUPFAM" id="SSF158472">
    <property type="entry name" value="HAMP domain-like"/>
    <property type="match status" value="1"/>
</dbReference>
<evidence type="ECO:0000256" key="3">
    <source>
        <dbReference type="ARBA" id="ARBA00012438"/>
    </source>
</evidence>
<dbReference type="Gene3D" id="3.30.450.20">
    <property type="entry name" value="PAS domain"/>
    <property type="match status" value="1"/>
</dbReference>
<dbReference type="Gene3D" id="3.30.565.10">
    <property type="entry name" value="Histidine kinase-like ATPase, C-terminal domain"/>
    <property type="match status" value="1"/>
</dbReference>
<evidence type="ECO:0000256" key="2">
    <source>
        <dbReference type="ARBA" id="ARBA00004236"/>
    </source>
</evidence>
<feature type="domain" description="Histidine kinase" evidence="13">
    <location>
        <begin position="546"/>
        <end position="762"/>
    </location>
</feature>
<evidence type="ECO:0000256" key="6">
    <source>
        <dbReference type="ARBA" id="ARBA00022679"/>
    </source>
</evidence>
<dbReference type="PROSITE" id="PS50109">
    <property type="entry name" value="HIS_KIN"/>
    <property type="match status" value="1"/>
</dbReference>
<evidence type="ECO:0000256" key="11">
    <source>
        <dbReference type="ARBA" id="ARBA00023136"/>
    </source>
</evidence>
<keyword evidence="10" id="KW-0902">Two-component regulatory system</keyword>
<dbReference type="AlphaFoldDB" id="A0A0F9MVG0"/>
<dbReference type="FunFam" id="3.30.565.10:FF:000023">
    <property type="entry name" value="PAS domain-containing sensor histidine kinase"/>
    <property type="match status" value="1"/>
</dbReference>
<dbReference type="CDD" id="cd06225">
    <property type="entry name" value="HAMP"/>
    <property type="match status" value="1"/>
</dbReference>
<dbReference type="PRINTS" id="PR00344">
    <property type="entry name" value="BCTRLSENSOR"/>
</dbReference>
<evidence type="ECO:0000259" key="15">
    <source>
        <dbReference type="PROSITE" id="PS50885"/>
    </source>
</evidence>
<dbReference type="InterPro" id="IPR004358">
    <property type="entry name" value="Sig_transdc_His_kin-like_C"/>
</dbReference>
<dbReference type="Pfam" id="PF00672">
    <property type="entry name" value="HAMP"/>
    <property type="match status" value="1"/>
</dbReference>
<comment type="caution">
    <text evidence="16">The sequence shown here is derived from an EMBL/GenBank/DDBJ whole genome shotgun (WGS) entry which is preliminary data.</text>
</comment>
<dbReference type="InterPro" id="IPR005467">
    <property type="entry name" value="His_kinase_dom"/>
</dbReference>
<dbReference type="SUPFAM" id="SSF47384">
    <property type="entry name" value="Homodimeric domain of signal transducing histidine kinase"/>
    <property type="match status" value="1"/>
</dbReference>
<keyword evidence="5" id="KW-0597">Phosphoprotein</keyword>
<evidence type="ECO:0000256" key="12">
    <source>
        <dbReference type="SAM" id="Phobius"/>
    </source>
</evidence>
<evidence type="ECO:0000256" key="9">
    <source>
        <dbReference type="ARBA" id="ARBA00022840"/>
    </source>
</evidence>
<dbReference type="CDD" id="cd00082">
    <property type="entry name" value="HisKA"/>
    <property type="match status" value="1"/>
</dbReference>
<feature type="transmembrane region" description="Helical" evidence="12">
    <location>
        <begin position="319"/>
        <end position="339"/>
    </location>
</feature>
<dbReference type="InterPro" id="IPR000700">
    <property type="entry name" value="PAS-assoc_C"/>
</dbReference>
<sequence>MFVSGLSRLGLKKMKFTKFGVKLFCFFLLVSLVPLGVVGTIVYKYVHDRTKDEVLKQLESTAYNLNARLNLLLTKRTYRVVDFSSDGFIRDCVEQMSLIPPGYSHIRDNLNTHLIINKKGLDPNILEVEILNDKGKVIASTAQEQIGKVKSHEDYFRVPFLSSETKGTFFSGDHRRSESHNELQLVFSTILTDKVLHRPLGIIVTKVKGNVLQEILDIKKYYTDKEGLTGSYGEVYVVNKDKLMIANSIDSGGVSFKQTVDTKVVQEVMATREEYSGIYENYKGMQVLGTALFVPEANWVIVAEKNINEAFLPLAKIKYFFIISGVGAVFLVCIFAFVISGNINSIIRKLIEGTRRIANGDLEHPIIIGERKDEIGELGESFNLMMNKLKESNEKNKQLFLQVKRGRDEWLNTFDAITDIITIHDKDFKILRANKAFYEKFNVNTAQLSDKKCYGIFHGTDMPWHDCPLEKSIESLQPEYEEVDDPKMGGIFLISTYPLFDEQGELYGIVHQAKDITFQKKVERQLVEKAKELKMVNKELEDFVYIVSHDLKEPLFAIGGYTSRISRVYEDTFDDKGKLYIDRIRVNIEKMSQKIKEIMEVLKIGRVTYNFKNNDIDVITEDVVKTLEGRIAKNKINVIIQDNLPVVLCDERRIKDVLSNLLTNAIKFMGEDKQKQVKIGCEENGGYYKIYVEDTGIGIQEEYREQIFKIFRRLNEVEAEGTGVGLAIVKKIVEQHKGKIWVESPIKDGRGSRFCFTIPVIERP</sequence>
<dbReference type="EMBL" id="LAZR01009337">
    <property type="protein sequence ID" value="KKM73222.1"/>
    <property type="molecule type" value="Genomic_DNA"/>
</dbReference>
<keyword evidence="6" id="KW-0808">Transferase</keyword>
<dbReference type="Pfam" id="PF13426">
    <property type="entry name" value="PAS_9"/>
    <property type="match status" value="1"/>
</dbReference>
<keyword evidence="7" id="KW-0547">Nucleotide-binding</keyword>
<gene>
    <name evidence="16" type="ORF">LCGC14_1412660</name>
</gene>
<dbReference type="PANTHER" id="PTHR42878">
    <property type="entry name" value="TWO-COMPONENT HISTIDINE KINASE"/>
    <property type="match status" value="1"/>
</dbReference>
<dbReference type="InterPro" id="IPR000014">
    <property type="entry name" value="PAS"/>
</dbReference>
<keyword evidence="9" id="KW-0067">ATP-binding</keyword>